<evidence type="ECO:0000256" key="6">
    <source>
        <dbReference type="ARBA" id="ARBA00023136"/>
    </source>
</evidence>
<dbReference type="InterPro" id="IPR047282">
    <property type="entry name" value="ATNG"/>
</dbReference>
<dbReference type="InterPro" id="IPR000272">
    <property type="entry name" value="Ion-transport_regulator_FXYD"/>
</dbReference>
<reference evidence="8" key="2">
    <citation type="submission" date="2025-09" db="UniProtKB">
        <authorList>
            <consortium name="Ensembl"/>
        </authorList>
    </citation>
    <scope>IDENTIFICATION</scope>
</reference>
<dbReference type="Ensembl" id="ENSPCET00000015365.1">
    <property type="protein sequence ID" value="ENSPCEP00000014835.1"/>
    <property type="gene ID" value="ENSPCEG00000011746.1"/>
</dbReference>
<accession>A0A8C8S332</accession>
<evidence type="ECO:0000256" key="1">
    <source>
        <dbReference type="ARBA" id="ARBA00004167"/>
    </source>
</evidence>
<name>A0A8C8S332_9SAUR</name>
<evidence type="ECO:0000256" key="7">
    <source>
        <dbReference type="RuleBase" id="RU364131"/>
    </source>
</evidence>
<protein>
    <recommendedName>
        <fullName evidence="7">FXYD domain-containing ion transport regulator</fullName>
    </recommendedName>
</protein>
<organism evidence="8 9">
    <name type="scientific">Pelusios castaneus</name>
    <name type="common">West African mud turtle</name>
    <dbReference type="NCBI Taxonomy" id="367368"/>
    <lineage>
        <taxon>Eukaryota</taxon>
        <taxon>Metazoa</taxon>
        <taxon>Chordata</taxon>
        <taxon>Craniata</taxon>
        <taxon>Vertebrata</taxon>
        <taxon>Euteleostomi</taxon>
        <taxon>Archelosauria</taxon>
        <taxon>Testudinata</taxon>
        <taxon>Testudines</taxon>
        <taxon>Pleurodira</taxon>
        <taxon>Pelomedusidae</taxon>
        <taxon>Pelusios</taxon>
    </lineage>
</organism>
<keyword evidence="5 7" id="KW-0406">Ion transport</keyword>
<keyword evidence="9" id="KW-1185">Reference proteome</keyword>
<evidence type="ECO:0000313" key="8">
    <source>
        <dbReference type="Ensembl" id="ENSPCEP00000014835.1"/>
    </source>
</evidence>
<proteinExistence type="inferred from homology"/>
<dbReference type="Pfam" id="PF02038">
    <property type="entry name" value="ATP1G1_PLM_MAT8"/>
    <property type="match status" value="1"/>
</dbReference>
<feature type="transmembrane region" description="Helical" evidence="7">
    <location>
        <begin position="68"/>
        <end position="88"/>
    </location>
</feature>
<dbReference type="GO" id="GO:0099106">
    <property type="term" value="F:ion channel regulator activity"/>
    <property type="evidence" value="ECO:0007669"/>
    <property type="project" value="InterPro"/>
</dbReference>
<comment type="subcellular location">
    <subcellularLocation>
        <location evidence="1">Membrane</location>
        <topology evidence="1">Single-pass membrane protein</topology>
    </subcellularLocation>
</comment>
<evidence type="ECO:0000256" key="4">
    <source>
        <dbReference type="ARBA" id="ARBA00022692"/>
    </source>
</evidence>
<dbReference type="Proteomes" id="UP000694393">
    <property type="component" value="Unplaced"/>
</dbReference>
<evidence type="ECO:0000313" key="9">
    <source>
        <dbReference type="Proteomes" id="UP000694393"/>
    </source>
</evidence>
<dbReference type="Gene3D" id="1.20.5.780">
    <property type="entry name" value="Single helix bin"/>
    <property type="match status" value="1"/>
</dbReference>
<dbReference type="GO" id="GO:0043269">
    <property type="term" value="P:regulation of monoatomic ion transport"/>
    <property type="evidence" value="ECO:0007669"/>
    <property type="project" value="InterPro"/>
</dbReference>
<dbReference type="GO" id="GO:0006811">
    <property type="term" value="P:monoatomic ion transport"/>
    <property type="evidence" value="ECO:0007669"/>
    <property type="project" value="UniProtKB-KW"/>
</dbReference>
<evidence type="ECO:0000256" key="2">
    <source>
        <dbReference type="ARBA" id="ARBA00005948"/>
    </source>
</evidence>
<dbReference type="AlphaFoldDB" id="A0A8C8S332"/>
<evidence type="ECO:0000256" key="5">
    <source>
        <dbReference type="ARBA" id="ARBA00023065"/>
    </source>
</evidence>
<keyword evidence="6 7" id="KW-0472">Membrane</keyword>
<keyword evidence="3 7" id="KW-0813">Transport</keyword>
<keyword evidence="7" id="KW-1133">Transmembrane helix</keyword>
<dbReference type="GO" id="GO:0016020">
    <property type="term" value="C:membrane"/>
    <property type="evidence" value="ECO:0007669"/>
    <property type="project" value="UniProtKB-SubCell"/>
</dbReference>
<comment type="similarity">
    <text evidence="2 7">Belongs to the FXYD family.</text>
</comment>
<reference evidence="8" key="1">
    <citation type="submission" date="2025-08" db="UniProtKB">
        <authorList>
            <consortium name="Ensembl"/>
        </authorList>
    </citation>
    <scope>IDENTIFICATION</scope>
</reference>
<evidence type="ECO:0000256" key="3">
    <source>
        <dbReference type="ARBA" id="ARBA00022448"/>
    </source>
</evidence>
<sequence>MCGEGSFSTASSPKRSYGASLSASQKEAAVAWASHPSGLPWRLSLAARGRTGSAVSTALTRSPNYETIRNGGLIFAVVAFMVGLLIILSKCHYWEVNGHWHEWLWWRGLQTGP</sequence>
<dbReference type="CDD" id="cd20318">
    <property type="entry name" value="FXYD2"/>
    <property type="match status" value="1"/>
</dbReference>
<keyword evidence="4 7" id="KW-0812">Transmembrane</keyword>